<dbReference type="InterPro" id="IPR016024">
    <property type="entry name" value="ARM-type_fold"/>
</dbReference>
<dbReference type="Gene3D" id="1.25.10.10">
    <property type="entry name" value="Leucine-rich Repeat Variant"/>
    <property type="match status" value="1"/>
</dbReference>
<proteinExistence type="predicted"/>
<dbReference type="AlphaFoldDB" id="X6LK83"/>
<dbReference type="Proteomes" id="UP000023152">
    <property type="component" value="Unassembled WGS sequence"/>
</dbReference>
<dbReference type="SUPFAM" id="SSF48371">
    <property type="entry name" value="ARM repeat"/>
    <property type="match status" value="1"/>
</dbReference>
<reference evidence="1 2" key="1">
    <citation type="journal article" date="2013" name="Curr. Biol.">
        <title>The Genome of the Foraminiferan Reticulomyxa filosa.</title>
        <authorList>
            <person name="Glockner G."/>
            <person name="Hulsmann N."/>
            <person name="Schleicher M."/>
            <person name="Noegel A.A."/>
            <person name="Eichinger L."/>
            <person name="Gallinger C."/>
            <person name="Pawlowski J."/>
            <person name="Sierra R."/>
            <person name="Euteneuer U."/>
            <person name="Pillet L."/>
            <person name="Moustafa A."/>
            <person name="Platzer M."/>
            <person name="Groth M."/>
            <person name="Szafranski K."/>
            <person name="Schliwa M."/>
        </authorList>
    </citation>
    <scope>NUCLEOTIDE SEQUENCE [LARGE SCALE GENOMIC DNA]</scope>
</reference>
<evidence type="ECO:0000313" key="1">
    <source>
        <dbReference type="EMBL" id="ETO02009.1"/>
    </source>
</evidence>
<evidence type="ECO:0000313" key="2">
    <source>
        <dbReference type="Proteomes" id="UP000023152"/>
    </source>
</evidence>
<organism evidence="1 2">
    <name type="scientific">Reticulomyxa filosa</name>
    <dbReference type="NCBI Taxonomy" id="46433"/>
    <lineage>
        <taxon>Eukaryota</taxon>
        <taxon>Sar</taxon>
        <taxon>Rhizaria</taxon>
        <taxon>Retaria</taxon>
        <taxon>Foraminifera</taxon>
        <taxon>Monothalamids</taxon>
        <taxon>Reticulomyxidae</taxon>
        <taxon>Reticulomyxa</taxon>
    </lineage>
</organism>
<keyword evidence="2" id="KW-1185">Reference proteome</keyword>
<gene>
    <name evidence="1" type="ORF">RFI_35430</name>
</gene>
<sequence length="304" mass="35357">TFARVLGTTHIRFEGKVLDGVLRNLMNRINDMNCVKALESISKNLNKEQLDYFLQCLKDGLKHNDENTRYHCAKWFGTRSKKWSQTQLSLAFACLIDRLTEEENKYIHQLCAKSLNAILMRLDQGQLPNALEKVKDALSDQSKYIRKVGADLLIAMIKRLCKTQLKDLFSYLIGKTFEEKNKCVRYLYAQAIQNILREQLLVEKEQVSIAFKYIQKKFNGKCKKVQYSCAESIRDLARHLNQKQLNIAFKLLLNKFKNKDEDKLVQCSCAKSIGNLAQHLNQEQLNIAFKLLLNKFKNKDEDKL</sequence>
<feature type="non-terminal residue" evidence="1">
    <location>
        <position position="1"/>
    </location>
</feature>
<comment type="caution">
    <text evidence="1">The sequence shown here is derived from an EMBL/GenBank/DDBJ whole genome shotgun (WGS) entry which is preliminary data.</text>
</comment>
<dbReference type="InterPro" id="IPR011989">
    <property type="entry name" value="ARM-like"/>
</dbReference>
<protein>
    <submittedName>
        <fullName evidence="1">Uncharacterized protein</fullName>
    </submittedName>
</protein>
<feature type="non-terminal residue" evidence="1">
    <location>
        <position position="304"/>
    </location>
</feature>
<accession>X6LK83</accession>
<dbReference type="EMBL" id="ASPP01036909">
    <property type="protein sequence ID" value="ETO02009.1"/>
    <property type="molecule type" value="Genomic_DNA"/>
</dbReference>
<name>X6LK83_RETFI</name>